<sequence length="370" mass="41855">MSIFFGALTGRLGDGRKDGWMEGLQTAMLDGVLEPQEDIRFSRGQILCMTMISRIYAGGLFFARPFRSGRDKQELEELMGFLINMIVFCKMISVRCVLQLPYDLWETFRKHPRTEEVWEPLEMVKEIFTMASFGSRSQSPMVLVGHDRFVITCLRYMSAKMLPFRSLSTRRLGGFGNKVENGLPGTFVYALVDVVMLRYRRDTWEDFAPRSLGRLLDRLAHNLLAQDLDEVLVVNSRDYGTMFPKTKVFETEFQDFELLCALWDELSYLAILGFATMTIQLFDSNRRFAPSIVAPMGGKRDSTMKSSLTRTMSSKSLGSAGAEEPEPTSARLFLMETAKRSLNDAFGSSHALVYTALGFGAYLVIHGVEA</sequence>
<gene>
    <name evidence="1" type="ORF">AK812_SmicGene23708</name>
</gene>
<name>A0A1Q9DGG3_SYMMI</name>
<feature type="non-terminal residue" evidence="1">
    <location>
        <position position="370"/>
    </location>
</feature>
<reference evidence="1 2" key="1">
    <citation type="submission" date="2016-02" db="EMBL/GenBank/DDBJ databases">
        <title>Genome analysis of coral dinoflagellate symbionts highlights evolutionary adaptations to a symbiotic lifestyle.</title>
        <authorList>
            <person name="Aranda M."/>
            <person name="Li Y."/>
            <person name="Liew Y.J."/>
            <person name="Baumgarten S."/>
            <person name="Simakov O."/>
            <person name="Wilson M."/>
            <person name="Piel J."/>
            <person name="Ashoor H."/>
            <person name="Bougouffa S."/>
            <person name="Bajic V.B."/>
            <person name="Ryu T."/>
            <person name="Ravasi T."/>
            <person name="Bayer T."/>
            <person name="Micklem G."/>
            <person name="Kim H."/>
            <person name="Bhak J."/>
            <person name="Lajeunesse T.C."/>
            <person name="Voolstra C.R."/>
        </authorList>
    </citation>
    <scope>NUCLEOTIDE SEQUENCE [LARGE SCALE GENOMIC DNA]</scope>
    <source>
        <strain evidence="1 2">CCMP2467</strain>
    </source>
</reference>
<organism evidence="1 2">
    <name type="scientific">Symbiodinium microadriaticum</name>
    <name type="common">Dinoflagellate</name>
    <name type="synonym">Zooxanthella microadriatica</name>
    <dbReference type="NCBI Taxonomy" id="2951"/>
    <lineage>
        <taxon>Eukaryota</taxon>
        <taxon>Sar</taxon>
        <taxon>Alveolata</taxon>
        <taxon>Dinophyceae</taxon>
        <taxon>Suessiales</taxon>
        <taxon>Symbiodiniaceae</taxon>
        <taxon>Symbiodinium</taxon>
    </lineage>
</organism>
<dbReference type="OrthoDB" id="431339at2759"/>
<keyword evidence="2" id="KW-1185">Reference proteome</keyword>
<evidence type="ECO:0000313" key="1">
    <source>
        <dbReference type="EMBL" id="OLP94274.1"/>
    </source>
</evidence>
<dbReference type="EMBL" id="LSRX01000549">
    <property type="protein sequence ID" value="OLP94274.1"/>
    <property type="molecule type" value="Genomic_DNA"/>
</dbReference>
<protein>
    <submittedName>
        <fullName evidence="1">Uncharacterized protein</fullName>
    </submittedName>
</protein>
<dbReference type="Proteomes" id="UP000186817">
    <property type="component" value="Unassembled WGS sequence"/>
</dbReference>
<proteinExistence type="predicted"/>
<accession>A0A1Q9DGG3</accession>
<dbReference type="AlphaFoldDB" id="A0A1Q9DGG3"/>
<comment type="caution">
    <text evidence="1">The sequence shown here is derived from an EMBL/GenBank/DDBJ whole genome shotgun (WGS) entry which is preliminary data.</text>
</comment>
<evidence type="ECO:0000313" key="2">
    <source>
        <dbReference type="Proteomes" id="UP000186817"/>
    </source>
</evidence>